<keyword evidence="8" id="KW-0653">Protein transport</keyword>
<keyword evidence="12" id="KW-1015">Disulfide bond</keyword>
<keyword evidence="6" id="KW-0597">Phosphoprotein</keyword>
<evidence type="ECO:0000256" key="8">
    <source>
        <dbReference type="ARBA" id="ARBA00022927"/>
    </source>
</evidence>
<evidence type="ECO:0000256" key="13">
    <source>
        <dbReference type="ARBA" id="ARBA00023180"/>
    </source>
</evidence>
<keyword evidence="9" id="KW-0811">Translocation</keyword>
<evidence type="ECO:0000256" key="12">
    <source>
        <dbReference type="ARBA" id="ARBA00023157"/>
    </source>
</evidence>
<dbReference type="EnsemblMetazoa" id="CapteT198384">
    <property type="protein sequence ID" value="CapteP198384"/>
    <property type="gene ID" value="CapteG198384"/>
</dbReference>
<dbReference type="EMBL" id="KB300677">
    <property type="protein sequence ID" value="ELU06399.1"/>
    <property type="molecule type" value="Genomic_DNA"/>
</dbReference>
<evidence type="ECO:0000259" key="20">
    <source>
        <dbReference type="Pfam" id="PF03177"/>
    </source>
</evidence>
<dbReference type="OMA" id="SWAPFQK"/>
<dbReference type="PANTHER" id="PTHR10350">
    <property type="entry name" value="NUCLEAR PORE COMPLEX PROTEIN NUP155"/>
    <property type="match status" value="1"/>
</dbReference>
<keyword evidence="24" id="KW-1185">Reference proteome</keyword>
<comment type="function">
    <text evidence="15">Essential component of nuclear pore complex. Could be essessential for embryogenesis. Nucleoporins may be involved both in binding and translocating proteins during nucleocytoplasmic transport.</text>
</comment>
<evidence type="ECO:0000256" key="10">
    <source>
        <dbReference type="ARBA" id="ARBA00023132"/>
    </source>
</evidence>
<sequence>MASQLHEEPVEQATLLTDQALEADRSYLDLSELLQIPKHSHPSASGRLDCDYPSLADPKIGLNGLCELSQLKKVPLPAELVEQFGRMQCNCLMGLFPEISRAWLSIDSDIFVWNYEDGSDLAYFDGLSETILSAGLCKPKAGIFQPHIQYLLCLATPVDIVLLGVSFAKPSDVSVLGEWNQGEMHLLPEPLFSIPTDNTHIVSIQGAENGRIFMAGKDGCLYELAYQAEDGWFSRKCRKINHSRSSLAFITPSFLNFSFVDDDPLVQICIDDSRHILYTRSKKGTIQVYDLGSDGLSTGRVASISEQTTVQNAAIVAKCDRSLFRPIVHIAVIPRSESANVHLVAVSHTGVRIYFTTASFTHDLQRPQMLALVHVRLPPGFSAGSPPQKPKDVHSAHYKNGLLLLSASLPEENDLLWTITSDAFPFQRQLKETYETQAIDGRSWAIAEVPSDPSVRCPGNRAEPPAVVTQHGQADRKLVIINSQGTFVFTKLSPSDQLRELLLRTGPDSEETRAYFSLHKEQACATCLVLACSQGITERQSSELAARAFFVNGGEPEHNFAGGPSTIGPSQLLSPGADFHPRQVSTPFHNVTQQLHFPSSPYGGPQQSFDVVFSCRVRGLCLYLGRLLRPLWDAAMVREISMQQGRQSKPYLMSAFSSEELTWILSKLLDLRDFVDKNSQFASPVLSESYAGGSQSMVSGGRFDVTEDMARRKQQADAEAQENAALKQLQQLIRSCTESIGLWKILTDHQLHIVIASLNKDQVNSLRHTQFKSFVTAGKQMSQVLISSLIHLYLDDNAATDAISNRLREVCPSLYSSDDQLQAKANEDLTMAKTAHSTAEKEKSLNDALDLYKQITLQLNLPTVCAQFANVHFYRGVVDLTLTAASKRDPQGLALHFYKNNEPSEDSHGLHAYSARMDCYKCITETLDYLLQTSMSHPQAPSVPHSPGPAPPPDPNRLTNAQAQNYVEEVFALALKSEDELFHVHLYEWLIRNNLTEKLLEIKSAFLEPYLKRSALMQPDLLALLDLLWKFYEKTRNYASAAKILTKLADKKGAELSLMQRMEYLSRAMMCAKSSTSSTADGEFLHELEEKMEVARLQLKIHETISRFPGHDRQMEEALARLNSELLDITTLYAEFADRFDLSEAKLSIIHCAGHHDPTLVEALWQDIIEKEIQSGPNLTSPLMRTLQSKIVALGRTYGGNDKYFPLAFLVKLLEIQSCKLGLHEADQRFVFSTMQQIGVTIPRLHEIYDRLYKSKDPCWRTAHRPHHLLFIIHQLLVVFAASPDCVPAFERRHFTTTALDSIAHYLVGLQAETVSDQSIRTLINRFKELQSTLERLA</sequence>
<dbReference type="InterPro" id="IPR004870">
    <property type="entry name" value="Nucleoporin_Nup155"/>
</dbReference>
<dbReference type="Pfam" id="PF03177">
    <property type="entry name" value="Nucleoporin_C"/>
    <property type="match status" value="1"/>
</dbReference>
<name>R7UIK9_CAPTE</name>
<gene>
    <name evidence="22" type="ORF">CAPTEDRAFT_198384</name>
</gene>
<dbReference type="GO" id="GO:0006606">
    <property type="term" value="P:protein import into nucleus"/>
    <property type="evidence" value="ECO:0007669"/>
    <property type="project" value="TreeGrafter"/>
</dbReference>
<dbReference type="InterPro" id="IPR036322">
    <property type="entry name" value="WD40_repeat_dom_sf"/>
</dbReference>
<evidence type="ECO:0000313" key="23">
    <source>
        <dbReference type="EnsemblMetazoa" id="CapteP198384"/>
    </source>
</evidence>
<evidence type="ECO:0000256" key="19">
    <source>
        <dbReference type="SAM" id="MobiDB-lite"/>
    </source>
</evidence>
<dbReference type="GO" id="GO:0051028">
    <property type="term" value="P:mRNA transport"/>
    <property type="evidence" value="ECO:0007669"/>
    <property type="project" value="UniProtKB-KW"/>
</dbReference>
<evidence type="ECO:0000256" key="3">
    <source>
        <dbReference type="ARBA" id="ARBA00004620"/>
    </source>
</evidence>
<dbReference type="GO" id="GO:0017056">
    <property type="term" value="F:structural constituent of nuclear pore"/>
    <property type="evidence" value="ECO:0007669"/>
    <property type="project" value="InterPro"/>
</dbReference>
<keyword evidence="11" id="KW-0472">Membrane</keyword>
<feature type="region of interest" description="Disordered" evidence="19">
    <location>
        <begin position="936"/>
        <end position="958"/>
    </location>
</feature>
<dbReference type="OrthoDB" id="338970at2759"/>
<evidence type="ECO:0000256" key="1">
    <source>
        <dbReference type="ARBA" id="ARBA00004335"/>
    </source>
</evidence>
<dbReference type="HOGENOM" id="CLU_000429_0_0_1"/>
<evidence type="ECO:0000313" key="22">
    <source>
        <dbReference type="EMBL" id="ELU06399.1"/>
    </source>
</evidence>
<reference evidence="22 24" key="2">
    <citation type="journal article" date="2013" name="Nature">
        <title>Insights into bilaterian evolution from three spiralian genomes.</title>
        <authorList>
            <person name="Simakov O."/>
            <person name="Marletaz F."/>
            <person name="Cho S.J."/>
            <person name="Edsinger-Gonzales E."/>
            <person name="Havlak P."/>
            <person name="Hellsten U."/>
            <person name="Kuo D.H."/>
            <person name="Larsson T."/>
            <person name="Lv J."/>
            <person name="Arendt D."/>
            <person name="Savage R."/>
            <person name="Osoegawa K."/>
            <person name="de Jong P."/>
            <person name="Grimwood J."/>
            <person name="Chapman J.A."/>
            <person name="Shapiro H."/>
            <person name="Aerts A."/>
            <person name="Otillar R.P."/>
            <person name="Terry A.Y."/>
            <person name="Boore J.L."/>
            <person name="Grigoriev I.V."/>
            <person name="Lindberg D.R."/>
            <person name="Seaver E.C."/>
            <person name="Weisblat D.A."/>
            <person name="Putnam N.H."/>
            <person name="Rokhsar D.S."/>
        </authorList>
    </citation>
    <scope>NUCLEOTIDE SEQUENCE</scope>
    <source>
        <strain evidence="22 24">I ESC-2004</strain>
    </source>
</reference>
<organism evidence="22">
    <name type="scientific">Capitella teleta</name>
    <name type="common">Polychaete worm</name>
    <dbReference type="NCBI Taxonomy" id="283909"/>
    <lineage>
        <taxon>Eukaryota</taxon>
        <taxon>Metazoa</taxon>
        <taxon>Spiralia</taxon>
        <taxon>Lophotrochozoa</taxon>
        <taxon>Annelida</taxon>
        <taxon>Polychaeta</taxon>
        <taxon>Sedentaria</taxon>
        <taxon>Scolecida</taxon>
        <taxon>Capitellidae</taxon>
        <taxon>Capitella</taxon>
    </lineage>
</organism>
<keyword evidence="10" id="KW-0906">Nuclear pore complex</keyword>
<feature type="domain" description="Nucleoporin Nup133/Nup155-like C-terminal" evidence="20">
    <location>
        <begin position="614"/>
        <end position="1313"/>
    </location>
</feature>
<proteinExistence type="inferred from homology"/>
<keyword evidence="5" id="KW-0813">Transport</keyword>
<evidence type="ECO:0000256" key="16">
    <source>
        <dbReference type="ARBA" id="ARBA00068608"/>
    </source>
</evidence>
<dbReference type="GO" id="GO:0000972">
    <property type="term" value="P:transcription-dependent tethering of RNA polymerase II gene DNA at nuclear periphery"/>
    <property type="evidence" value="ECO:0007669"/>
    <property type="project" value="TreeGrafter"/>
</dbReference>
<evidence type="ECO:0000256" key="14">
    <source>
        <dbReference type="ARBA" id="ARBA00023242"/>
    </source>
</evidence>
<evidence type="ECO:0000313" key="24">
    <source>
        <dbReference type="Proteomes" id="UP000014760"/>
    </source>
</evidence>
<evidence type="ECO:0000256" key="18">
    <source>
        <dbReference type="ARBA" id="ARBA00078199"/>
    </source>
</evidence>
<dbReference type="GO" id="GO:0006405">
    <property type="term" value="P:RNA export from nucleus"/>
    <property type="evidence" value="ECO:0007669"/>
    <property type="project" value="TreeGrafter"/>
</dbReference>
<evidence type="ECO:0000256" key="2">
    <source>
        <dbReference type="ARBA" id="ARBA00004567"/>
    </source>
</evidence>
<keyword evidence="7" id="KW-0509">mRNA transport</keyword>
<evidence type="ECO:0000256" key="6">
    <source>
        <dbReference type="ARBA" id="ARBA00022553"/>
    </source>
</evidence>
<dbReference type="SUPFAM" id="SSF50978">
    <property type="entry name" value="WD40 repeat-like"/>
    <property type="match status" value="1"/>
</dbReference>
<protein>
    <recommendedName>
        <fullName evidence="16">Nuclear pore complex protein Nup155</fullName>
    </recommendedName>
    <alternativeName>
        <fullName evidence="17">155 kDa nucleoporin</fullName>
    </alternativeName>
    <alternativeName>
        <fullName evidence="18">Nucleoporin Nup155</fullName>
    </alternativeName>
</protein>
<comment type="similarity">
    <text evidence="4">Belongs to the non-repetitive/WGA-negative nucleoporin family.</text>
</comment>
<dbReference type="GO" id="GO:0036228">
    <property type="term" value="P:protein localization to nuclear inner membrane"/>
    <property type="evidence" value="ECO:0007669"/>
    <property type="project" value="TreeGrafter"/>
</dbReference>
<keyword evidence="14" id="KW-0539">Nucleus</keyword>
<dbReference type="InterPro" id="IPR042533">
    <property type="entry name" value="Nucleoporin_Nup155_C_1"/>
</dbReference>
<dbReference type="GO" id="GO:0031965">
    <property type="term" value="C:nuclear membrane"/>
    <property type="evidence" value="ECO:0007669"/>
    <property type="project" value="UniProtKB-SubCell"/>
</dbReference>
<evidence type="ECO:0000256" key="17">
    <source>
        <dbReference type="ARBA" id="ARBA00077084"/>
    </source>
</evidence>
<evidence type="ECO:0000256" key="11">
    <source>
        <dbReference type="ARBA" id="ARBA00023136"/>
    </source>
</evidence>
<dbReference type="Pfam" id="PF08801">
    <property type="entry name" value="Nucleoporin_N"/>
    <property type="match status" value="1"/>
</dbReference>
<dbReference type="FunFam" id="1.25.40.450:FF:000001">
    <property type="entry name" value="Nuclear pore complex protein"/>
    <property type="match status" value="1"/>
</dbReference>
<evidence type="ECO:0000256" key="9">
    <source>
        <dbReference type="ARBA" id="ARBA00023010"/>
    </source>
</evidence>
<dbReference type="PANTHER" id="PTHR10350:SF6">
    <property type="entry name" value="NUCLEAR PORE COMPLEX PROTEIN NUP155"/>
    <property type="match status" value="1"/>
</dbReference>
<dbReference type="GO" id="GO:0044611">
    <property type="term" value="C:nuclear pore inner ring"/>
    <property type="evidence" value="ECO:0007669"/>
    <property type="project" value="TreeGrafter"/>
</dbReference>
<dbReference type="InterPro" id="IPR007187">
    <property type="entry name" value="Nucleoporin_Nup133/Nup155_C"/>
</dbReference>
<evidence type="ECO:0000259" key="21">
    <source>
        <dbReference type="Pfam" id="PF08801"/>
    </source>
</evidence>
<dbReference type="InterPro" id="IPR042537">
    <property type="entry name" value="Nucleoporin_Nup155_C_2"/>
</dbReference>
<evidence type="ECO:0000256" key="4">
    <source>
        <dbReference type="ARBA" id="ARBA00007373"/>
    </source>
</evidence>
<evidence type="ECO:0000256" key="5">
    <source>
        <dbReference type="ARBA" id="ARBA00022448"/>
    </source>
</evidence>
<dbReference type="Gene3D" id="1.25.40.440">
    <property type="entry name" value="Nucleoporin, helical domain, central subdomain"/>
    <property type="match status" value="1"/>
</dbReference>
<evidence type="ECO:0000256" key="15">
    <source>
        <dbReference type="ARBA" id="ARBA00058219"/>
    </source>
</evidence>
<evidence type="ECO:0000256" key="7">
    <source>
        <dbReference type="ARBA" id="ARBA00022816"/>
    </source>
</evidence>
<dbReference type="FunFam" id="1.25.40.440:FF:000001">
    <property type="entry name" value="Nuclear pore complex subunit"/>
    <property type="match status" value="1"/>
</dbReference>
<dbReference type="Gene3D" id="1.20.58.1780">
    <property type="match status" value="1"/>
</dbReference>
<keyword evidence="13" id="KW-0325">Glycoprotein</keyword>
<dbReference type="Gene3D" id="1.25.40.450">
    <property type="entry name" value="Nucleoporin, helical domain, N-terminal subdomain"/>
    <property type="match status" value="1"/>
</dbReference>
<reference evidence="24" key="1">
    <citation type="submission" date="2012-12" db="EMBL/GenBank/DDBJ databases">
        <authorList>
            <person name="Hellsten U."/>
            <person name="Grimwood J."/>
            <person name="Chapman J.A."/>
            <person name="Shapiro H."/>
            <person name="Aerts A."/>
            <person name="Otillar R.P."/>
            <person name="Terry A.Y."/>
            <person name="Boore J.L."/>
            <person name="Simakov O."/>
            <person name="Marletaz F."/>
            <person name="Cho S.-J."/>
            <person name="Edsinger-Gonzales E."/>
            <person name="Havlak P."/>
            <person name="Kuo D.-H."/>
            <person name="Larsson T."/>
            <person name="Lv J."/>
            <person name="Arendt D."/>
            <person name="Savage R."/>
            <person name="Osoegawa K."/>
            <person name="de Jong P."/>
            <person name="Lindberg D.R."/>
            <person name="Seaver E.C."/>
            <person name="Weisblat D.A."/>
            <person name="Putnam N.H."/>
            <person name="Grigoriev I.V."/>
            <person name="Rokhsar D.S."/>
        </authorList>
    </citation>
    <scope>NUCLEOTIDE SEQUENCE</scope>
    <source>
        <strain evidence="24">I ESC-2004</strain>
    </source>
</reference>
<comment type="subcellular location">
    <subcellularLocation>
        <location evidence="1">Nucleus membrane</location>
        <topology evidence="1">Peripheral membrane protein</topology>
        <orientation evidence="1">Cytoplasmic side</orientation>
    </subcellularLocation>
    <subcellularLocation>
        <location evidence="3">Nucleus membrane</location>
        <topology evidence="3">Peripheral membrane protein</topology>
        <orientation evidence="3">Nucleoplasmic side</orientation>
    </subcellularLocation>
    <subcellularLocation>
        <location evidence="2">Nucleus</location>
        <location evidence="2">Nuclear pore complex</location>
    </subcellularLocation>
</comment>
<dbReference type="Gene3D" id="1.20.120.1880">
    <property type="entry name" value="Nucleoporin, helical C-terminal domain"/>
    <property type="match status" value="1"/>
</dbReference>
<dbReference type="InterPro" id="IPR014908">
    <property type="entry name" value="Nucleoporin_Nup133/Nup155_N"/>
</dbReference>
<dbReference type="InterPro" id="IPR042538">
    <property type="entry name" value="Nucleoporin_Nup155_C_3"/>
</dbReference>
<dbReference type="STRING" id="283909.R7UIK9"/>
<reference evidence="23" key="3">
    <citation type="submission" date="2015-06" db="UniProtKB">
        <authorList>
            <consortium name="EnsemblMetazoa"/>
        </authorList>
    </citation>
    <scope>IDENTIFICATION</scope>
</reference>
<dbReference type="FunFam" id="1.20.120.1880:FF:000001">
    <property type="entry name" value="Nuclear pore complex protein Nup155"/>
    <property type="match status" value="1"/>
</dbReference>
<feature type="compositionally biased region" description="Pro residues" evidence="19">
    <location>
        <begin position="944"/>
        <end position="955"/>
    </location>
</feature>
<dbReference type="EMBL" id="AMQN01007424">
    <property type="status" value="NOT_ANNOTATED_CDS"/>
    <property type="molecule type" value="Genomic_DNA"/>
</dbReference>
<feature type="domain" description="Nucleoporin Nup133/Nup155-like N-terminal" evidence="21">
    <location>
        <begin position="70"/>
        <end position="454"/>
    </location>
</feature>
<dbReference type="Proteomes" id="UP000014760">
    <property type="component" value="Unassembled WGS sequence"/>
</dbReference>
<accession>R7UIK9</accession>
<dbReference type="FunCoup" id="R7UIK9">
    <property type="interactions" value="2523"/>
</dbReference>